<dbReference type="AlphaFoldDB" id="A0AA49GLV1"/>
<dbReference type="InterPro" id="IPR000834">
    <property type="entry name" value="Peptidase_M14"/>
</dbReference>
<dbReference type="EMBL" id="CP120682">
    <property type="protein sequence ID" value="WKN37192.1"/>
    <property type="molecule type" value="Genomic_DNA"/>
</dbReference>
<dbReference type="SUPFAM" id="SSF53187">
    <property type="entry name" value="Zn-dependent exopeptidases"/>
    <property type="match status" value="1"/>
</dbReference>
<comment type="similarity">
    <text evidence="2">Belongs to the peptidase M14 family.</text>
</comment>
<accession>A0AA49GLV1</accession>
<dbReference type="GO" id="GO:0006508">
    <property type="term" value="P:proteolysis"/>
    <property type="evidence" value="ECO:0007669"/>
    <property type="project" value="InterPro"/>
</dbReference>
<sequence length="411" mass="46747">MRLYTLASLFFLTLLSCQQTTEEKTENKDEISIHTDFEAGSLGKVEQVSKAHWRCAVEGESDWDNRNRQASWYYFRLEGAKDQPLTIELTELVGEYNYKPGAHAITSETRPVISYDQSTWRHLTDDEVVWNEEKVELRLKITPEQDTIWIAHQPPYTTADLETLLAAYEDHPSLSQQDIGQTAEGTPIQLLTITHPDVPLEHKKVVWIMARQHSWESGTSWVMEGALRYLLDTEEGDALLDQFAFKIIPMADPDGVARGGVRFNKFGHDLNRNWDLVKSEEMPEIQAQKTAIVDWLSEGNSIDFFLTLHNTESADYIQGPDLPVGQRVWNEMVQHTSFESEEGLREMPETTTAGKAGRMTVNQALWAEEQLPAYLMELKVEKVDKLGARRSVQDWLALGSGLVKVIAVAVQ</sequence>
<dbReference type="Gene3D" id="2.60.40.3120">
    <property type="match status" value="1"/>
</dbReference>
<dbReference type="PANTHER" id="PTHR12756:SF11">
    <property type="entry name" value="CYTOSOLIC CARBOXYPEPTIDASE 1"/>
    <property type="match status" value="1"/>
</dbReference>
<dbReference type="GO" id="GO:0008270">
    <property type="term" value="F:zinc ion binding"/>
    <property type="evidence" value="ECO:0007669"/>
    <property type="project" value="InterPro"/>
</dbReference>
<dbReference type="Gene3D" id="3.40.630.10">
    <property type="entry name" value="Zn peptidases"/>
    <property type="match status" value="1"/>
</dbReference>
<dbReference type="InterPro" id="IPR040626">
    <property type="entry name" value="Pepdidase_M14_N"/>
</dbReference>
<feature type="domain" description="Peptidase M14" evidence="3">
    <location>
        <begin position="154"/>
        <end position="405"/>
    </location>
</feature>
<name>A0AA49GLV1_9BACT</name>
<keyword evidence="4" id="KW-0645">Protease</keyword>
<dbReference type="PANTHER" id="PTHR12756">
    <property type="entry name" value="CYTOSOLIC CARBOXYPEPTIDASE"/>
    <property type="match status" value="1"/>
</dbReference>
<evidence type="ECO:0000256" key="1">
    <source>
        <dbReference type="ARBA" id="ARBA00001947"/>
    </source>
</evidence>
<dbReference type="GO" id="GO:0004181">
    <property type="term" value="F:metallocarboxypeptidase activity"/>
    <property type="evidence" value="ECO:0007669"/>
    <property type="project" value="InterPro"/>
</dbReference>
<dbReference type="PROSITE" id="PS52035">
    <property type="entry name" value="PEPTIDASE_M14"/>
    <property type="match status" value="1"/>
</dbReference>
<dbReference type="PROSITE" id="PS51257">
    <property type="entry name" value="PROKAR_LIPOPROTEIN"/>
    <property type="match status" value="1"/>
</dbReference>
<evidence type="ECO:0000256" key="2">
    <source>
        <dbReference type="PROSITE-ProRule" id="PRU01379"/>
    </source>
</evidence>
<dbReference type="InterPro" id="IPR050821">
    <property type="entry name" value="Cytosolic_carboxypeptidase"/>
</dbReference>
<reference evidence="4" key="1">
    <citation type="journal article" date="2023" name="Comput. Struct. Biotechnol. J.">
        <title>Discovery of a novel marine Bacteroidetes with a rich repertoire of carbohydrate-active enzymes.</title>
        <authorList>
            <person name="Chen B."/>
            <person name="Liu G."/>
            <person name="Chen Q."/>
            <person name="Wang H."/>
            <person name="Liu L."/>
            <person name="Tang K."/>
        </authorList>
    </citation>
    <scope>NUCLEOTIDE SEQUENCE</scope>
    <source>
        <strain evidence="4">TK19036</strain>
    </source>
</reference>
<reference evidence="4" key="2">
    <citation type="journal article" date="2024" name="Antonie Van Leeuwenhoek">
        <title>Roseihalotalea indica gen. nov., sp. nov., a halophilic Bacteroidetes from mesopelagic Southwest Indian Ocean with higher carbohydrate metabolic potential.</title>
        <authorList>
            <person name="Chen B."/>
            <person name="Zhang M."/>
            <person name="Lin D."/>
            <person name="Ye J."/>
            <person name="Tang K."/>
        </authorList>
    </citation>
    <scope>NUCLEOTIDE SEQUENCE</scope>
    <source>
        <strain evidence="4">TK19036</strain>
    </source>
</reference>
<comment type="cofactor">
    <cofactor evidence="1">
        <name>Zn(2+)</name>
        <dbReference type="ChEBI" id="CHEBI:29105"/>
    </cofactor>
</comment>
<gene>
    <name evidence="4" type="ORF">K4G66_00530</name>
</gene>
<proteinExistence type="inferred from homology"/>
<protein>
    <submittedName>
        <fullName evidence="4">M14-type cytosolic carboxypeptidase</fullName>
    </submittedName>
</protein>
<keyword evidence="4" id="KW-0121">Carboxypeptidase</keyword>
<organism evidence="4">
    <name type="scientific">Roseihalotalea indica</name>
    <dbReference type="NCBI Taxonomy" id="2867963"/>
    <lineage>
        <taxon>Bacteria</taxon>
        <taxon>Pseudomonadati</taxon>
        <taxon>Bacteroidota</taxon>
        <taxon>Cytophagia</taxon>
        <taxon>Cytophagales</taxon>
        <taxon>Catalimonadaceae</taxon>
        <taxon>Roseihalotalea</taxon>
    </lineage>
</organism>
<evidence type="ECO:0000313" key="4">
    <source>
        <dbReference type="EMBL" id="WKN37192.1"/>
    </source>
</evidence>
<dbReference type="Pfam" id="PF00246">
    <property type="entry name" value="Peptidase_M14"/>
    <property type="match status" value="1"/>
</dbReference>
<keyword evidence="4" id="KW-0378">Hydrolase</keyword>
<dbReference type="Pfam" id="PF18027">
    <property type="entry name" value="Pepdidase_M14_N"/>
    <property type="match status" value="1"/>
</dbReference>
<feature type="active site" description="Proton donor/acceptor" evidence="2">
    <location>
        <position position="377"/>
    </location>
</feature>
<evidence type="ECO:0000259" key="3">
    <source>
        <dbReference type="PROSITE" id="PS52035"/>
    </source>
</evidence>